<dbReference type="RefSeq" id="WP_074816235.1">
    <property type="nucleotide sequence ID" value="NZ_FOJX01000009.1"/>
</dbReference>
<name>A0A1I0Y129_SELRU</name>
<evidence type="ECO:0000313" key="1">
    <source>
        <dbReference type="EMBL" id="SFB06587.1"/>
    </source>
</evidence>
<proteinExistence type="predicted"/>
<dbReference type="AlphaFoldDB" id="A0A1I0Y129"/>
<sequence>MEIVDFMSGREYRVKHQKLRITKITDLQDAHKLLVEAYFRVSYNQRINLKGFIPYSAIANEARGKSKDAYTITHHATADMIDSVILKLPVGIPSKELTLFEHNLMKAVCRTLVMATPTLSIKDICTATPAIVALIERIEKNGYRDLNLPLDEIIRAVEKDEVETAMELWSGRPFVNIRCVNGVDMVSASAELVSLFYIVSSRPLFTEEDIIDEYYFYDEVPEAPENLGQEHDIPDSL</sequence>
<dbReference type="EMBL" id="FOJX01000009">
    <property type="protein sequence ID" value="SFB06587.1"/>
    <property type="molecule type" value="Genomic_DNA"/>
</dbReference>
<protein>
    <submittedName>
        <fullName evidence="1">Uncharacterized protein</fullName>
    </submittedName>
</protein>
<evidence type="ECO:0000313" key="2">
    <source>
        <dbReference type="Proteomes" id="UP000183843"/>
    </source>
</evidence>
<gene>
    <name evidence="1" type="ORF">SAMN05216587_1095</name>
</gene>
<reference evidence="1 2" key="1">
    <citation type="submission" date="2016-10" db="EMBL/GenBank/DDBJ databases">
        <authorList>
            <person name="de Groot N.N."/>
        </authorList>
    </citation>
    <scope>NUCLEOTIDE SEQUENCE [LARGE SCALE GENOMIC DNA]</scope>
    <source>
        <strain evidence="1 2">L14</strain>
    </source>
</reference>
<accession>A0A1I0Y129</accession>
<dbReference type="Proteomes" id="UP000183843">
    <property type="component" value="Unassembled WGS sequence"/>
</dbReference>
<organism evidence="1 2">
    <name type="scientific">Selenomonas ruminantium</name>
    <dbReference type="NCBI Taxonomy" id="971"/>
    <lineage>
        <taxon>Bacteria</taxon>
        <taxon>Bacillati</taxon>
        <taxon>Bacillota</taxon>
        <taxon>Negativicutes</taxon>
        <taxon>Selenomonadales</taxon>
        <taxon>Selenomonadaceae</taxon>
        <taxon>Selenomonas</taxon>
    </lineage>
</organism>